<evidence type="ECO:0000313" key="2">
    <source>
        <dbReference type="EMBL" id="GMN23316.1"/>
    </source>
</evidence>
<protein>
    <submittedName>
        <fullName evidence="2">Uncharacterized protein</fullName>
    </submittedName>
</protein>
<dbReference type="AlphaFoldDB" id="A0AA87ZER5"/>
<comment type="caution">
    <text evidence="2">The sequence shown here is derived from an EMBL/GenBank/DDBJ whole genome shotgun (WGS) entry which is preliminary data.</text>
</comment>
<dbReference type="Proteomes" id="UP001187192">
    <property type="component" value="Unassembled WGS sequence"/>
</dbReference>
<evidence type="ECO:0000256" key="1">
    <source>
        <dbReference type="SAM" id="MobiDB-lite"/>
    </source>
</evidence>
<feature type="compositionally biased region" description="Low complexity" evidence="1">
    <location>
        <begin position="8"/>
        <end position="33"/>
    </location>
</feature>
<feature type="compositionally biased region" description="Pro residues" evidence="1">
    <location>
        <begin position="395"/>
        <end position="410"/>
    </location>
</feature>
<feature type="region of interest" description="Disordered" evidence="1">
    <location>
        <begin position="1"/>
        <end position="33"/>
    </location>
</feature>
<feature type="region of interest" description="Disordered" evidence="1">
    <location>
        <begin position="377"/>
        <end position="410"/>
    </location>
</feature>
<name>A0AA87ZER5_FICCA</name>
<keyword evidence="3" id="KW-1185">Reference proteome</keyword>
<reference evidence="2" key="1">
    <citation type="submission" date="2023-07" db="EMBL/GenBank/DDBJ databases">
        <title>draft genome sequence of fig (Ficus carica).</title>
        <authorList>
            <person name="Takahashi T."/>
            <person name="Nishimura K."/>
        </authorList>
    </citation>
    <scope>NUCLEOTIDE SEQUENCE</scope>
</reference>
<sequence>MSSKKRLSFSSSTKTASHDQQTGGQQSKCQQSQATLISSTSPVFEREQTIESTLQEQQLIENPVNENQKQLTFRRATRNLGVEKLVAKEGKLSINYRETELRVHGTHAPKFANAIGSIVRHYCPLHYSGWRKVPDDAKKVCIEKLKEHFDMDLEDNSHLNDIIDNTFFERMKIGSGCAQNALNLKHGRLLNFRMDPIIREKKSVAGASNREKSGAYMGGSKSLIQHLNEHPHTRSSSDSISSGKYLDVFKLTHWSEKHGWQTDRAEADYQRMMEERNERLSQLPEGSQLDSDDEEDIYSQVLVNEKNEKYGFKRGTGPVMKKRQLSSSGGSTQRLLVENLKIEVADHKQRVADMEDRMKLQDERMKKQDELIQQLLQQLNPPLDHPGLFFQRQNRPPPPPPPPQPPATMS</sequence>
<organism evidence="2 3">
    <name type="scientific">Ficus carica</name>
    <name type="common">Common fig</name>
    <dbReference type="NCBI Taxonomy" id="3494"/>
    <lineage>
        <taxon>Eukaryota</taxon>
        <taxon>Viridiplantae</taxon>
        <taxon>Streptophyta</taxon>
        <taxon>Embryophyta</taxon>
        <taxon>Tracheophyta</taxon>
        <taxon>Spermatophyta</taxon>
        <taxon>Magnoliopsida</taxon>
        <taxon>eudicotyledons</taxon>
        <taxon>Gunneridae</taxon>
        <taxon>Pentapetalae</taxon>
        <taxon>rosids</taxon>
        <taxon>fabids</taxon>
        <taxon>Rosales</taxon>
        <taxon>Moraceae</taxon>
        <taxon>Ficeae</taxon>
        <taxon>Ficus</taxon>
    </lineage>
</organism>
<dbReference type="EMBL" id="BTGU01000001">
    <property type="protein sequence ID" value="GMN23316.1"/>
    <property type="molecule type" value="Genomic_DNA"/>
</dbReference>
<evidence type="ECO:0000313" key="3">
    <source>
        <dbReference type="Proteomes" id="UP001187192"/>
    </source>
</evidence>
<gene>
    <name evidence="2" type="ORF">TIFTF001_000084</name>
</gene>
<proteinExistence type="predicted"/>
<accession>A0AA87ZER5</accession>